<keyword evidence="5" id="KW-0408">Iron</keyword>
<dbReference type="GO" id="GO:0046872">
    <property type="term" value="F:metal ion binding"/>
    <property type="evidence" value="ECO:0007669"/>
    <property type="project" value="UniProtKB-KW"/>
</dbReference>
<dbReference type="InterPro" id="IPR051178">
    <property type="entry name" value="TfdA_dioxygenase"/>
</dbReference>
<keyword evidence="8" id="KW-1185">Reference proteome</keyword>
<keyword evidence="2" id="KW-0479">Metal-binding</keyword>
<evidence type="ECO:0000313" key="7">
    <source>
        <dbReference type="EMBL" id="AWX44405.1"/>
    </source>
</evidence>
<evidence type="ECO:0000256" key="5">
    <source>
        <dbReference type="ARBA" id="ARBA00023004"/>
    </source>
</evidence>
<dbReference type="PANTHER" id="PTHR43779:SF3">
    <property type="entry name" value="(3R)-3-[(CARBOXYMETHYL)AMINO]FATTY ACID OXYGENASE_DECARBOXYLASE"/>
    <property type="match status" value="1"/>
</dbReference>
<protein>
    <submittedName>
        <fullName evidence="7">Taurine dioxygenase</fullName>
        <ecNumber evidence="7">1.14.11.17</ecNumber>
    </submittedName>
</protein>
<evidence type="ECO:0000256" key="3">
    <source>
        <dbReference type="ARBA" id="ARBA00022964"/>
    </source>
</evidence>
<dbReference type="KEGG" id="spon:HME9304_01405"/>
<keyword evidence="3 7" id="KW-0223">Dioxygenase</keyword>
<dbReference type="OrthoDB" id="581608at2"/>
<organism evidence="7 8">
    <name type="scientific">Flagellimonas maritima</name>
    <dbReference type="NCBI Taxonomy" id="1383885"/>
    <lineage>
        <taxon>Bacteria</taxon>
        <taxon>Pseudomonadati</taxon>
        <taxon>Bacteroidota</taxon>
        <taxon>Flavobacteriia</taxon>
        <taxon>Flavobacteriales</taxon>
        <taxon>Flavobacteriaceae</taxon>
        <taxon>Flagellimonas</taxon>
    </lineage>
</organism>
<evidence type="ECO:0000256" key="1">
    <source>
        <dbReference type="ARBA" id="ARBA00005896"/>
    </source>
</evidence>
<dbReference type="InterPro" id="IPR003819">
    <property type="entry name" value="TauD/TfdA-like"/>
</dbReference>
<accession>A0A2Z4LR96</accession>
<dbReference type="Pfam" id="PF02668">
    <property type="entry name" value="TauD"/>
    <property type="match status" value="1"/>
</dbReference>
<proteinExistence type="inferred from homology"/>
<keyword evidence="4 7" id="KW-0560">Oxidoreductase</keyword>
<evidence type="ECO:0000256" key="2">
    <source>
        <dbReference type="ARBA" id="ARBA00022723"/>
    </source>
</evidence>
<dbReference type="EC" id="1.14.11.17" evidence="7"/>
<comment type="similarity">
    <text evidence="1">Belongs to the TfdA dioxygenase family.</text>
</comment>
<evidence type="ECO:0000256" key="4">
    <source>
        <dbReference type="ARBA" id="ARBA00023002"/>
    </source>
</evidence>
<dbReference type="EMBL" id="CP030104">
    <property type="protein sequence ID" value="AWX44405.1"/>
    <property type="molecule type" value="Genomic_DNA"/>
</dbReference>
<gene>
    <name evidence="7" type="primary">tauD</name>
    <name evidence="7" type="ORF">HME9304_01405</name>
</gene>
<dbReference type="SUPFAM" id="SSF51197">
    <property type="entry name" value="Clavaminate synthase-like"/>
    <property type="match status" value="1"/>
</dbReference>
<dbReference type="PANTHER" id="PTHR43779">
    <property type="entry name" value="DIOXYGENASE RV0097-RELATED"/>
    <property type="match status" value="1"/>
</dbReference>
<feature type="domain" description="TauD/TfdA-like" evidence="6">
    <location>
        <begin position="8"/>
        <end position="253"/>
    </location>
</feature>
<evidence type="ECO:0000313" key="8">
    <source>
        <dbReference type="Proteomes" id="UP000248536"/>
    </source>
</evidence>
<dbReference type="AlphaFoldDB" id="A0A2Z4LR96"/>
<reference evidence="7 8" key="1">
    <citation type="submission" date="2018-06" db="EMBL/GenBank/DDBJ databases">
        <title>Spongiibacterium sp. HME9304 Genome sequencing and assembly.</title>
        <authorList>
            <person name="Kang H."/>
            <person name="Kim H."/>
            <person name="Joh K."/>
        </authorList>
    </citation>
    <scope>NUCLEOTIDE SEQUENCE [LARGE SCALE GENOMIC DNA]</scope>
    <source>
        <strain evidence="7 8">HME9304</strain>
    </source>
</reference>
<dbReference type="Gene3D" id="3.60.130.10">
    <property type="entry name" value="Clavaminate synthase-like"/>
    <property type="match status" value="1"/>
</dbReference>
<dbReference type="RefSeq" id="WP_112377881.1">
    <property type="nucleotide sequence ID" value="NZ_CP030104.1"/>
</dbReference>
<dbReference type="GO" id="GO:0000908">
    <property type="term" value="F:taurine dioxygenase activity"/>
    <property type="evidence" value="ECO:0007669"/>
    <property type="project" value="UniProtKB-EC"/>
</dbReference>
<dbReference type="InterPro" id="IPR042098">
    <property type="entry name" value="TauD-like_sf"/>
</dbReference>
<sequence>MAYTKFKISELTPHLGAIITDLNLETATYDAILVSELKEALKDYQLLLVKGKTLKPEHQVRFTQVFGGLETFPFRPTQLPKHPEVFRLSTDVQQGYTNVGFYWHQDGSFRERPTALSAFHLVKIPKTGGDTLFANAYEAYKKIPKHLKPIAHKLKTVHEGNILHDLVIEHPVTGKKALYLNMGLVRSLTGFEKEEEAQVTELIGSFQTILDHPEVMYRHKYAEGDLMVSDNYSVFHQATETDPNQERTLHRTTVEGTLTLNRKI</sequence>
<name>A0A2Z4LR96_9FLAO</name>
<evidence type="ECO:0000259" key="6">
    <source>
        <dbReference type="Pfam" id="PF02668"/>
    </source>
</evidence>
<dbReference type="Proteomes" id="UP000248536">
    <property type="component" value="Chromosome"/>
</dbReference>